<evidence type="ECO:0000313" key="2">
    <source>
        <dbReference type="EMBL" id="KAF6820839.1"/>
    </source>
</evidence>
<dbReference type="CDD" id="cd03143">
    <property type="entry name" value="A4_beta-galactosidase_middle_domain"/>
    <property type="match status" value="1"/>
</dbReference>
<evidence type="ECO:0000313" key="3">
    <source>
        <dbReference type="Proteomes" id="UP000639643"/>
    </source>
</evidence>
<proteinExistence type="predicted"/>
<dbReference type="PANTHER" id="PTHR36848:SF2">
    <property type="entry name" value="SECRETED PROTEIN"/>
    <property type="match status" value="1"/>
</dbReference>
<dbReference type="EMBL" id="WIGM01000588">
    <property type="protein sequence ID" value="KAF6820839.1"/>
    <property type="molecule type" value="Genomic_DNA"/>
</dbReference>
<accession>A0A8H6JWS7</accession>
<gene>
    <name evidence="2" type="ORF">CMUS01_11502</name>
</gene>
<dbReference type="GO" id="GO:0016787">
    <property type="term" value="F:hydrolase activity"/>
    <property type="evidence" value="ECO:0007669"/>
    <property type="project" value="UniProtKB-KW"/>
</dbReference>
<dbReference type="PANTHER" id="PTHR36848">
    <property type="entry name" value="DNA-BINDING PROTEIN (PUTATIVE SECRETED PROTEIN)-RELATED"/>
    <property type="match status" value="1"/>
</dbReference>
<protein>
    <submittedName>
        <fullName evidence="2">Glycoside hydrolase family 2</fullName>
    </submittedName>
</protein>
<name>A0A8H6JWS7_9PEZI</name>
<feature type="region of interest" description="Disordered" evidence="1">
    <location>
        <begin position="1"/>
        <end position="29"/>
    </location>
</feature>
<comment type="caution">
    <text evidence="2">The sequence shown here is derived from an EMBL/GenBank/DDBJ whole genome shotgun (WGS) entry which is preliminary data.</text>
</comment>
<dbReference type="Proteomes" id="UP000639643">
    <property type="component" value="Unassembled WGS sequence"/>
</dbReference>
<dbReference type="InterPro" id="IPR029062">
    <property type="entry name" value="Class_I_gatase-like"/>
</dbReference>
<organism evidence="2 3">
    <name type="scientific">Colletotrichum musicola</name>
    <dbReference type="NCBI Taxonomy" id="2175873"/>
    <lineage>
        <taxon>Eukaryota</taxon>
        <taxon>Fungi</taxon>
        <taxon>Dikarya</taxon>
        <taxon>Ascomycota</taxon>
        <taxon>Pezizomycotina</taxon>
        <taxon>Sordariomycetes</taxon>
        <taxon>Hypocreomycetidae</taxon>
        <taxon>Glomerellales</taxon>
        <taxon>Glomerellaceae</taxon>
        <taxon>Colletotrichum</taxon>
        <taxon>Colletotrichum orchidearum species complex</taxon>
    </lineage>
</organism>
<dbReference type="AlphaFoldDB" id="A0A8H6JWS7"/>
<sequence>MDSSFETVDDDRPSGATSPQTRSRSAKSISMDLFKNPTAYYRGSLLCAREDVTQDVPEHKAKHLLFTPHPYGTVRRFSHRISALPKPRRSENGYLLARFSITLDENGHLRSSKRLHEGLDVDEDGRLWLAYVESDTPCDNQIQVDTLNGEVARRFPETESEDVSLPWAKDLPETFSNAYGLDKDLIGSIPELIWDLPSGAPSLARYRFHKHVNSTLDLSLRSTVNDMPLAGRVLEYTKAKQRASIARQNGTRAAASQVRAGPGSSFTLEAYKASGDWQSALGLSMPSRGPVSVDFHIPWWKECGFVEDHFARINIAMTRGRPITRVAVVDPIESAWIRFGPGTNFPLRRDREFVRLAGWLFRGLVDFDVVSESLLPGQITGDVSSPLRVGNCAYDVVILPKMRTVRSTTLAAIRSFAAAGGKVVIVGDAPSLIDAQTPPVDGRSLDIVPCTKVAWSQEGLLEAISDQRDLKIDHADGRRGQSFLHQMRESDNDKRLVFICNTDRTSPYDTVVRIKGDWDVDILDTFNGTVSLQKSRSEEGWTVFEHRFEGCASLLLRLRAVPAEDLSFVEVAADAVLASPKQESADLKLEEVLLSEPNVLLLDRACYRIDDDPWDAAESKDIVEVDSEIRSRLRLPTRGHNPPDTAPQPERTARAYVDLRFEFESSLMMEGPMHLAMANPGNVRIAINGHKLPLPADGDRDTKAWWADERIRTIPVPGRTIRKGTNTIELSMPFGSAMALGCVYLLGSFSVDISGGAPVLRERRRGLGWGNVVTQGHPFYAGDVTYRCSFSLGARSDVILSATQFAAPVVRVRWGGGRTGPIALRPRRLNLGELEAGRHEVYITAFGGLHNAFGDVHLAADAGGPEYKLNPTGILEKPTLIVEAKTEDGEDWVVLAE</sequence>
<reference evidence="2" key="1">
    <citation type="journal article" date="2020" name="Phytopathology">
        <title>Genome Sequence Resources of Colletotrichum truncatum, C. plurivorum, C. musicola, and C. sojae: Four Species Pathogenic to Soybean (Glycine max).</title>
        <authorList>
            <person name="Rogerio F."/>
            <person name="Boufleur T.R."/>
            <person name="Ciampi-Guillardi M."/>
            <person name="Sukno S.A."/>
            <person name="Thon M.R."/>
            <person name="Massola Junior N.S."/>
            <person name="Baroncelli R."/>
        </authorList>
    </citation>
    <scope>NUCLEOTIDE SEQUENCE</scope>
    <source>
        <strain evidence="2">LFN0074</strain>
    </source>
</reference>
<evidence type="ECO:0000256" key="1">
    <source>
        <dbReference type="SAM" id="MobiDB-lite"/>
    </source>
</evidence>
<dbReference type="InterPro" id="IPR053161">
    <property type="entry name" value="Ulvan_degrading_GH"/>
</dbReference>
<dbReference type="OrthoDB" id="2579248at2759"/>
<keyword evidence="3" id="KW-1185">Reference proteome</keyword>
<keyword evidence="2" id="KW-0378">Hydrolase</keyword>
<feature type="compositionally biased region" description="Polar residues" evidence="1">
    <location>
        <begin position="15"/>
        <end position="28"/>
    </location>
</feature>
<dbReference type="Gene3D" id="3.40.50.880">
    <property type="match status" value="1"/>
</dbReference>